<proteinExistence type="predicted"/>
<feature type="region of interest" description="Disordered" evidence="1">
    <location>
        <begin position="33"/>
        <end position="59"/>
    </location>
</feature>
<reference evidence="2 3" key="1">
    <citation type="journal article" date="2015" name="Genome Announc.">
        <title>Complete Genome Sequence of Methanosphaerula palustris E1-9CT, a Hydrogenotrophic Methanogen Isolated from a Minerotrophic Fen Peatland.</title>
        <authorList>
            <person name="Cadillo-Quiroz H."/>
            <person name="Browne P."/>
            <person name="Kyrpides N."/>
            <person name="Woyke T."/>
            <person name="Goodwin L."/>
            <person name="Detter C."/>
            <person name="Yavitt J.B."/>
            <person name="Zinder S.H."/>
        </authorList>
    </citation>
    <scope>NUCLEOTIDE SEQUENCE [LARGE SCALE GENOMIC DNA]</scope>
    <source>
        <strain evidence="3">ATCC BAA-1556 / DSM 19958 / E1-9c</strain>
    </source>
</reference>
<name>B8GGL6_METPE</name>
<keyword evidence="3" id="KW-1185">Reference proteome</keyword>
<dbReference type="EMBL" id="CP001338">
    <property type="protein sequence ID" value="ACL16271.1"/>
    <property type="molecule type" value="Genomic_DNA"/>
</dbReference>
<dbReference type="AlphaFoldDB" id="B8GGL6"/>
<protein>
    <submittedName>
        <fullName evidence="2">Uncharacterized protein</fullName>
    </submittedName>
</protein>
<organism evidence="2 3">
    <name type="scientific">Methanosphaerula palustris (strain ATCC BAA-1556 / DSM 19958 / E1-9c)</name>
    <dbReference type="NCBI Taxonomy" id="521011"/>
    <lineage>
        <taxon>Archaea</taxon>
        <taxon>Methanobacteriati</taxon>
        <taxon>Methanobacteriota</taxon>
        <taxon>Stenosarchaea group</taxon>
        <taxon>Methanomicrobia</taxon>
        <taxon>Methanomicrobiales</taxon>
        <taxon>Methanoregulaceae</taxon>
        <taxon>Methanosphaerula</taxon>
    </lineage>
</organism>
<dbReference type="STRING" id="521011.Mpal_0917"/>
<feature type="region of interest" description="Disordered" evidence="1">
    <location>
        <begin position="170"/>
        <end position="204"/>
    </location>
</feature>
<accession>B8GGL6</accession>
<sequence>MLLPRVSLFPDTAGRQCLSFHRMATTGSLRRRTVAMPASRARGRPAQSEDGDITQNPDSGEDDLLHLLHVSCTFAASAAKNENTNPASVYGTDEVSSCVQEDGSLFAANPENEGRSVDRAGVSLPLSHVPDSCSKHDRNVEDIAGIGDLDPEPAPSVCCSLQQTAGNVQQITSPAANNQEQEPAAALDISSLPEVAPARHASSP</sequence>
<dbReference type="HOGENOM" id="CLU_1340747_0_0_2"/>
<evidence type="ECO:0000256" key="1">
    <source>
        <dbReference type="SAM" id="MobiDB-lite"/>
    </source>
</evidence>
<feature type="compositionally biased region" description="Low complexity" evidence="1">
    <location>
        <begin position="174"/>
        <end position="186"/>
    </location>
</feature>
<evidence type="ECO:0000313" key="2">
    <source>
        <dbReference type="EMBL" id="ACL16271.1"/>
    </source>
</evidence>
<dbReference type="Proteomes" id="UP000002457">
    <property type="component" value="Chromosome"/>
</dbReference>
<dbReference type="KEGG" id="mpl:Mpal_0917"/>
<evidence type="ECO:0000313" key="3">
    <source>
        <dbReference type="Proteomes" id="UP000002457"/>
    </source>
</evidence>
<gene>
    <name evidence="2" type="ordered locus">Mpal_0917</name>
</gene>